<dbReference type="EMBL" id="JAEHFX010000005">
    <property type="protein sequence ID" value="MBK0403561.1"/>
    <property type="molecule type" value="Genomic_DNA"/>
</dbReference>
<evidence type="ECO:0000256" key="1">
    <source>
        <dbReference type="ARBA" id="ARBA00001946"/>
    </source>
</evidence>
<dbReference type="Pfam" id="PF00348">
    <property type="entry name" value="polyprenyl_synt"/>
    <property type="match status" value="1"/>
</dbReference>
<keyword evidence="4" id="KW-0479">Metal-binding</keyword>
<evidence type="ECO:0000313" key="8">
    <source>
        <dbReference type="Proteomes" id="UP000644147"/>
    </source>
</evidence>
<comment type="cofactor">
    <cofactor evidence="1">
        <name>Mg(2+)</name>
        <dbReference type="ChEBI" id="CHEBI:18420"/>
    </cofactor>
</comment>
<accession>A0ABS1C2D8</accession>
<evidence type="ECO:0000256" key="3">
    <source>
        <dbReference type="ARBA" id="ARBA00022679"/>
    </source>
</evidence>
<reference evidence="7 8" key="1">
    <citation type="submission" date="2020-12" db="EMBL/GenBank/DDBJ databases">
        <title>Bacterial novel species Adhaeribacter sp. BT258 isolated from soil.</title>
        <authorList>
            <person name="Jung H.-Y."/>
        </authorList>
    </citation>
    <scope>NUCLEOTIDE SEQUENCE [LARGE SCALE GENOMIC DNA]</scope>
    <source>
        <strain evidence="7 8">BT258</strain>
    </source>
</reference>
<evidence type="ECO:0000256" key="4">
    <source>
        <dbReference type="ARBA" id="ARBA00022723"/>
    </source>
</evidence>
<dbReference type="PANTHER" id="PTHR12001:SF85">
    <property type="entry name" value="SHORT CHAIN ISOPRENYL DIPHOSPHATE SYNTHASE"/>
    <property type="match status" value="1"/>
</dbReference>
<dbReference type="CDD" id="cd00685">
    <property type="entry name" value="Trans_IPPS_HT"/>
    <property type="match status" value="1"/>
</dbReference>
<dbReference type="InterPro" id="IPR033749">
    <property type="entry name" value="Polyprenyl_synt_CS"/>
</dbReference>
<dbReference type="RefSeq" id="WP_200506467.1">
    <property type="nucleotide sequence ID" value="NZ_JAEHFX010000005.1"/>
</dbReference>
<evidence type="ECO:0000256" key="2">
    <source>
        <dbReference type="ARBA" id="ARBA00006706"/>
    </source>
</evidence>
<gene>
    <name evidence="7" type="ORF">I5M27_11230</name>
</gene>
<keyword evidence="8" id="KW-1185">Reference proteome</keyword>
<evidence type="ECO:0000313" key="7">
    <source>
        <dbReference type="EMBL" id="MBK0403561.1"/>
    </source>
</evidence>
<name>A0ABS1C2D8_9BACT</name>
<evidence type="ECO:0000256" key="6">
    <source>
        <dbReference type="RuleBase" id="RU004466"/>
    </source>
</evidence>
<dbReference type="Proteomes" id="UP000644147">
    <property type="component" value="Unassembled WGS sequence"/>
</dbReference>
<dbReference type="SUPFAM" id="SSF48576">
    <property type="entry name" value="Terpenoid synthases"/>
    <property type="match status" value="1"/>
</dbReference>
<dbReference type="InterPro" id="IPR008949">
    <property type="entry name" value="Isoprenoid_synthase_dom_sf"/>
</dbReference>
<sequence length="323" mass="36391">MPIATFSEKIAHTLSTIKYGENPPELYEPIRYMMDLGGKRIRPLLTVLAHHLFEDEVDKVLMPAAGVEVFHNFTLMHDDIMDQAPLRRGQETVHEKWNANTAILSGDVMLVKAYELFFGVQPVHLPVVLKLFSRCAAEVCEGQQLDMNFETRTDVSIPEYLKMITLKTAVLLGFALELGAVLGNASEEDRKNLQEFGIKTGIAFQLRDDLLDVYGNAAEFGKLVGGDILAGKKTFLLLTAMEDANEMHRTELKNWLGKTVADPEEKVKAVTAIYDLLEVKAKTETRINTYFHEALQHLDKVNAPLERKEYLRALALSLMERTS</sequence>
<dbReference type="SFLD" id="SFLDG01017">
    <property type="entry name" value="Polyprenyl_Transferase_Like"/>
    <property type="match status" value="1"/>
</dbReference>
<organism evidence="7 8">
    <name type="scientific">Adhaeribacter terrigena</name>
    <dbReference type="NCBI Taxonomy" id="2793070"/>
    <lineage>
        <taxon>Bacteria</taxon>
        <taxon>Pseudomonadati</taxon>
        <taxon>Bacteroidota</taxon>
        <taxon>Cytophagia</taxon>
        <taxon>Cytophagales</taxon>
        <taxon>Hymenobacteraceae</taxon>
        <taxon>Adhaeribacter</taxon>
    </lineage>
</organism>
<dbReference type="PROSITE" id="PS00723">
    <property type="entry name" value="POLYPRENYL_SYNTHASE_1"/>
    <property type="match status" value="1"/>
</dbReference>
<dbReference type="InterPro" id="IPR000092">
    <property type="entry name" value="Polyprenyl_synt"/>
</dbReference>
<keyword evidence="5" id="KW-0460">Magnesium</keyword>
<evidence type="ECO:0000256" key="5">
    <source>
        <dbReference type="ARBA" id="ARBA00022842"/>
    </source>
</evidence>
<dbReference type="Gene3D" id="1.10.600.10">
    <property type="entry name" value="Farnesyl Diphosphate Synthase"/>
    <property type="match status" value="1"/>
</dbReference>
<keyword evidence="3 6" id="KW-0808">Transferase</keyword>
<comment type="caution">
    <text evidence="7">The sequence shown here is derived from an EMBL/GenBank/DDBJ whole genome shotgun (WGS) entry which is preliminary data.</text>
</comment>
<comment type="similarity">
    <text evidence="2 6">Belongs to the FPP/GGPP synthase family.</text>
</comment>
<dbReference type="PANTHER" id="PTHR12001">
    <property type="entry name" value="GERANYLGERANYL PYROPHOSPHATE SYNTHASE"/>
    <property type="match status" value="1"/>
</dbReference>
<dbReference type="SFLD" id="SFLDS00005">
    <property type="entry name" value="Isoprenoid_Synthase_Type_I"/>
    <property type="match status" value="1"/>
</dbReference>
<proteinExistence type="inferred from homology"/>
<protein>
    <submittedName>
        <fullName evidence="7">Polyprenyl synthetase family protein</fullName>
    </submittedName>
</protein>